<evidence type="ECO:0000313" key="3">
    <source>
        <dbReference type="Proteomes" id="UP000249619"/>
    </source>
</evidence>
<evidence type="ECO:0000256" key="1">
    <source>
        <dbReference type="SAM" id="SignalP"/>
    </source>
</evidence>
<dbReference type="AlphaFoldDB" id="A0A364N800"/>
<gene>
    <name evidence="2" type="ORF">DDE83_003274</name>
</gene>
<sequence>MKPTIFTILFLAVSAPLALAKDRHSTNPSCGAPFCGRAVAEVRGIMDMLKERATKVKTNTVAVADGAEENRK</sequence>
<dbReference type="EMBL" id="QGDH01000036">
    <property type="protein sequence ID" value="RAR13410.1"/>
    <property type="molecule type" value="Genomic_DNA"/>
</dbReference>
<proteinExistence type="predicted"/>
<organism evidence="2 3">
    <name type="scientific">Stemphylium lycopersici</name>
    <name type="common">Tomato gray leaf spot disease fungus</name>
    <name type="synonym">Thyrospora lycopersici</name>
    <dbReference type="NCBI Taxonomy" id="183478"/>
    <lineage>
        <taxon>Eukaryota</taxon>
        <taxon>Fungi</taxon>
        <taxon>Dikarya</taxon>
        <taxon>Ascomycota</taxon>
        <taxon>Pezizomycotina</taxon>
        <taxon>Dothideomycetes</taxon>
        <taxon>Pleosporomycetidae</taxon>
        <taxon>Pleosporales</taxon>
        <taxon>Pleosporineae</taxon>
        <taxon>Pleosporaceae</taxon>
        <taxon>Stemphylium</taxon>
    </lineage>
</organism>
<dbReference type="Proteomes" id="UP000249619">
    <property type="component" value="Unassembled WGS sequence"/>
</dbReference>
<reference evidence="3" key="1">
    <citation type="submission" date="2018-05" db="EMBL/GenBank/DDBJ databases">
        <title>Draft genome sequence of Stemphylium lycopersici strain CIDEFI 213.</title>
        <authorList>
            <person name="Medina R."/>
            <person name="Franco M.E.E."/>
            <person name="Lucentini C.G."/>
            <person name="Saparrat M.C.N."/>
            <person name="Balatti P.A."/>
        </authorList>
    </citation>
    <scope>NUCLEOTIDE SEQUENCE [LARGE SCALE GENOMIC DNA]</scope>
    <source>
        <strain evidence="3">CIDEFI 213</strain>
    </source>
</reference>
<keyword evidence="3" id="KW-1185">Reference proteome</keyword>
<protein>
    <submittedName>
        <fullName evidence="2">Uncharacterized protein</fullName>
    </submittedName>
</protein>
<name>A0A364N800_STELY</name>
<feature type="chain" id="PRO_5016792751" evidence="1">
    <location>
        <begin position="21"/>
        <end position="72"/>
    </location>
</feature>
<accession>A0A364N800</accession>
<evidence type="ECO:0000313" key="2">
    <source>
        <dbReference type="EMBL" id="RAR13410.1"/>
    </source>
</evidence>
<comment type="caution">
    <text evidence="2">The sequence shown here is derived from an EMBL/GenBank/DDBJ whole genome shotgun (WGS) entry which is preliminary data.</text>
</comment>
<feature type="signal peptide" evidence="1">
    <location>
        <begin position="1"/>
        <end position="20"/>
    </location>
</feature>
<keyword evidence="1" id="KW-0732">Signal</keyword>